<dbReference type="Gene3D" id="3.30.300.210">
    <property type="entry name" value="Nutrient germinant receptor protein C, domain 3"/>
    <property type="match status" value="1"/>
</dbReference>
<evidence type="ECO:0000256" key="3">
    <source>
        <dbReference type="ARBA" id="ARBA00022544"/>
    </source>
</evidence>
<dbReference type="InterPro" id="IPR038501">
    <property type="entry name" value="Spore_GerAC_C_sf"/>
</dbReference>
<dbReference type="EMBL" id="JAFBDZ010000002">
    <property type="protein sequence ID" value="MBM7586159.1"/>
    <property type="molecule type" value="Genomic_DNA"/>
</dbReference>
<evidence type="ECO:0000259" key="8">
    <source>
        <dbReference type="Pfam" id="PF05504"/>
    </source>
</evidence>
<accession>A0ABS2NEH8</accession>
<evidence type="ECO:0000256" key="1">
    <source>
        <dbReference type="ARBA" id="ARBA00004635"/>
    </source>
</evidence>
<comment type="similarity">
    <text evidence="2">Belongs to the GerABKC lipoprotein family.</text>
</comment>
<protein>
    <submittedName>
        <fullName evidence="10">Spore germination protein</fullName>
    </submittedName>
</protein>
<feature type="domain" description="Spore germination GerAC-like C-terminal" evidence="8">
    <location>
        <begin position="196"/>
        <end position="361"/>
    </location>
</feature>
<dbReference type="NCBIfam" id="TIGR02887">
    <property type="entry name" value="spore_ger_x_C"/>
    <property type="match status" value="1"/>
</dbReference>
<keyword evidence="4" id="KW-0732">Signal</keyword>
<evidence type="ECO:0000256" key="6">
    <source>
        <dbReference type="ARBA" id="ARBA00023139"/>
    </source>
</evidence>
<dbReference type="InterPro" id="IPR046953">
    <property type="entry name" value="Spore_GerAC-like_C"/>
</dbReference>
<comment type="caution">
    <text evidence="10">The sequence shown here is derived from an EMBL/GenBank/DDBJ whole genome shotgun (WGS) entry which is preliminary data.</text>
</comment>
<evidence type="ECO:0000313" key="10">
    <source>
        <dbReference type="EMBL" id="MBM7586159.1"/>
    </source>
</evidence>
<dbReference type="Pfam" id="PF25198">
    <property type="entry name" value="Spore_GerAC_N"/>
    <property type="match status" value="1"/>
</dbReference>
<evidence type="ECO:0000256" key="5">
    <source>
        <dbReference type="ARBA" id="ARBA00023136"/>
    </source>
</evidence>
<keyword evidence="3" id="KW-0309">Germination</keyword>
<keyword evidence="6" id="KW-0564">Palmitate</keyword>
<dbReference type="RefSeq" id="WP_205173252.1">
    <property type="nucleotide sequence ID" value="NZ_JAFBDZ010000002.1"/>
</dbReference>
<keyword evidence="11" id="KW-1185">Reference proteome</keyword>
<evidence type="ECO:0000256" key="4">
    <source>
        <dbReference type="ARBA" id="ARBA00022729"/>
    </source>
</evidence>
<dbReference type="PANTHER" id="PTHR35789:SF1">
    <property type="entry name" value="SPORE GERMINATION PROTEIN B3"/>
    <property type="match status" value="1"/>
</dbReference>
<evidence type="ECO:0000259" key="9">
    <source>
        <dbReference type="Pfam" id="PF25198"/>
    </source>
</evidence>
<evidence type="ECO:0000256" key="7">
    <source>
        <dbReference type="ARBA" id="ARBA00023288"/>
    </source>
</evidence>
<proteinExistence type="inferred from homology"/>
<name>A0ABS2NEH8_9BACI</name>
<reference evidence="10 11" key="1">
    <citation type="submission" date="2021-01" db="EMBL/GenBank/DDBJ databases">
        <title>Genomic Encyclopedia of Type Strains, Phase IV (KMG-IV): sequencing the most valuable type-strain genomes for metagenomic binning, comparative biology and taxonomic classification.</title>
        <authorList>
            <person name="Goeker M."/>
        </authorList>
    </citation>
    <scope>NUCLEOTIDE SEQUENCE [LARGE SCALE GENOMIC DNA]</scope>
    <source>
        <strain evidence="10 11">DSM 24834</strain>
    </source>
</reference>
<evidence type="ECO:0000313" key="11">
    <source>
        <dbReference type="Proteomes" id="UP001646157"/>
    </source>
</evidence>
<comment type="subcellular location">
    <subcellularLocation>
        <location evidence="1">Membrane</location>
        <topology evidence="1">Lipid-anchor</topology>
    </subcellularLocation>
</comment>
<organism evidence="10 11">
    <name type="scientific">Rossellomorea pakistanensis</name>
    <dbReference type="NCBI Taxonomy" id="992288"/>
    <lineage>
        <taxon>Bacteria</taxon>
        <taxon>Bacillati</taxon>
        <taxon>Bacillota</taxon>
        <taxon>Bacilli</taxon>
        <taxon>Bacillales</taxon>
        <taxon>Bacillaceae</taxon>
        <taxon>Rossellomorea</taxon>
    </lineage>
</organism>
<feature type="domain" description="Spore germination protein N-terminal" evidence="9">
    <location>
        <begin position="21"/>
        <end position="185"/>
    </location>
</feature>
<gene>
    <name evidence="10" type="ORF">JOC86_002701</name>
</gene>
<dbReference type="Pfam" id="PF05504">
    <property type="entry name" value="Spore_GerAC"/>
    <property type="match status" value="1"/>
</dbReference>
<dbReference type="Proteomes" id="UP001646157">
    <property type="component" value="Unassembled WGS sequence"/>
</dbReference>
<keyword evidence="5" id="KW-0472">Membrane</keyword>
<sequence>MKRWAIILILTPILLNGCVQREILDDLNIETALGYDLVDENTIEGTGLFARYLSDKTTENVTISASAGSTREIFGKLEQRSQQPLVRGGLEAVLVGESLAHKGVINIGDSLQRDPSVGSRVYIAVVKGSSKELLNGEYGHRGNAIFISNLLEHNIRKRDVPETNLHLFLFNHFQEGQTAYLPMIRQLDEKNMEIAGVALFDKDKVVAEIPSEDMFYFKLLVDKYSEGSHIVKLNKKGKSTIGKKIEATINSLDSKNNIVIKNNGLPPKMEIKVKIKGIIKEYTGEKLSPKIITTIEKKMVKDIEKHGNKMINMFKEKKIDPLGIGQHLKHEVRGFDFKKWEASYPQADIKVKADVKIVESGTVE</sequence>
<dbReference type="InterPro" id="IPR008844">
    <property type="entry name" value="Spore_GerAC-like"/>
</dbReference>
<keyword evidence="7" id="KW-0449">Lipoprotein</keyword>
<evidence type="ECO:0000256" key="2">
    <source>
        <dbReference type="ARBA" id="ARBA00007886"/>
    </source>
</evidence>
<dbReference type="InterPro" id="IPR057336">
    <property type="entry name" value="GerAC_N"/>
</dbReference>
<dbReference type="PANTHER" id="PTHR35789">
    <property type="entry name" value="SPORE GERMINATION PROTEIN B3"/>
    <property type="match status" value="1"/>
</dbReference>